<evidence type="ECO:0000313" key="3">
    <source>
        <dbReference type="Proteomes" id="UP001176941"/>
    </source>
</evidence>
<evidence type="ECO:0000313" key="2">
    <source>
        <dbReference type="EMBL" id="CAI9179851.1"/>
    </source>
</evidence>
<gene>
    <name evidence="2" type="ORF">MRATA1EN1_LOCUS28813</name>
</gene>
<sequence length="168" mass="18486">MKPQREPAYSSLPAQAPHFRPKRLTSSPSFRVLSLWQRLHQQCLELPGLMRLPRCTKPPRPNPAFLLPSEELSHRPVVCFSRVELCPFRTQNGEPVSCSGEAGVSLEKCPGKAPSLNWKKSPHPTAFPSLAETQTGSGDSSGVGRKPKDLLACHYPGQERLQAVSKAP</sequence>
<dbReference type="EMBL" id="OX459945">
    <property type="protein sequence ID" value="CAI9179851.1"/>
    <property type="molecule type" value="Genomic_DNA"/>
</dbReference>
<name>A0ABN9A637_RANTA</name>
<accession>A0ABN9A637</accession>
<dbReference type="Proteomes" id="UP001176941">
    <property type="component" value="Chromosome 9"/>
</dbReference>
<evidence type="ECO:0000256" key="1">
    <source>
        <dbReference type="SAM" id="MobiDB-lite"/>
    </source>
</evidence>
<keyword evidence="3" id="KW-1185">Reference proteome</keyword>
<feature type="region of interest" description="Disordered" evidence="1">
    <location>
        <begin position="1"/>
        <end position="24"/>
    </location>
</feature>
<feature type="compositionally biased region" description="Polar residues" evidence="1">
    <location>
        <begin position="131"/>
        <end position="140"/>
    </location>
</feature>
<feature type="region of interest" description="Disordered" evidence="1">
    <location>
        <begin position="113"/>
        <end position="150"/>
    </location>
</feature>
<organism evidence="2 3">
    <name type="scientific">Rangifer tarandus platyrhynchus</name>
    <name type="common">Svalbard reindeer</name>
    <dbReference type="NCBI Taxonomy" id="3082113"/>
    <lineage>
        <taxon>Eukaryota</taxon>
        <taxon>Metazoa</taxon>
        <taxon>Chordata</taxon>
        <taxon>Craniata</taxon>
        <taxon>Vertebrata</taxon>
        <taxon>Euteleostomi</taxon>
        <taxon>Mammalia</taxon>
        <taxon>Eutheria</taxon>
        <taxon>Laurasiatheria</taxon>
        <taxon>Artiodactyla</taxon>
        <taxon>Ruminantia</taxon>
        <taxon>Pecora</taxon>
        <taxon>Cervidae</taxon>
        <taxon>Odocoileinae</taxon>
        <taxon>Rangifer</taxon>
    </lineage>
</organism>
<proteinExistence type="predicted"/>
<reference evidence="2" key="1">
    <citation type="submission" date="2023-04" db="EMBL/GenBank/DDBJ databases">
        <authorList>
            <consortium name="ELIXIR-Norway"/>
        </authorList>
    </citation>
    <scope>NUCLEOTIDE SEQUENCE [LARGE SCALE GENOMIC DNA]</scope>
</reference>
<protein>
    <submittedName>
        <fullName evidence="2">Uncharacterized protein</fullName>
    </submittedName>
</protein>